<comment type="caution">
    <text evidence="1">The sequence shown here is derived from an EMBL/GenBank/DDBJ whole genome shotgun (WGS) entry which is preliminary data.</text>
</comment>
<evidence type="ECO:0000313" key="2">
    <source>
        <dbReference type="Proteomes" id="UP001165064"/>
    </source>
</evidence>
<keyword evidence="2" id="KW-1185">Reference proteome</keyword>
<dbReference type="EMBL" id="BSXS01006836">
    <property type="protein sequence ID" value="GME86355.1"/>
    <property type="molecule type" value="Genomic_DNA"/>
</dbReference>
<evidence type="ECO:0000313" key="1">
    <source>
        <dbReference type="EMBL" id="GME86355.1"/>
    </source>
</evidence>
<proteinExistence type="predicted"/>
<gene>
    <name evidence="1" type="ORF">Amon02_000795200</name>
</gene>
<organism evidence="1 2">
    <name type="scientific">Ambrosiozyma monospora</name>
    <name type="common">Yeast</name>
    <name type="synonym">Endomycopsis monosporus</name>
    <dbReference type="NCBI Taxonomy" id="43982"/>
    <lineage>
        <taxon>Eukaryota</taxon>
        <taxon>Fungi</taxon>
        <taxon>Dikarya</taxon>
        <taxon>Ascomycota</taxon>
        <taxon>Saccharomycotina</taxon>
        <taxon>Pichiomycetes</taxon>
        <taxon>Pichiales</taxon>
        <taxon>Pichiaceae</taxon>
        <taxon>Ambrosiozyma</taxon>
    </lineage>
</organism>
<name>A0ACB5TF67_AMBMO</name>
<protein>
    <submittedName>
        <fullName evidence="1">Unnamed protein product</fullName>
    </submittedName>
</protein>
<sequence length="248" mass="27925">MSHDVYTNQNILTVPSSVPLNYSMDDISDLHSLPVSPSGSDYSAGLSDSELLMPTSAPSPNLSSTAELTPEYNFTKQMRHRRSSSSSKKVDGKRLSRKERLSRPSSVSSSSTSFKPSTSPTSQKKVFICHICGKQMTRNETLKNHISSVHNKLKPFKCNEPGCETKLYATQNDLRRHMRENHAKETKRYYACYGVDETTGRVWGCGKTFSRAYQLSNHWKGVRSQKYCGIPSNFDYVPKVAIKKLNNQ</sequence>
<dbReference type="Proteomes" id="UP001165064">
    <property type="component" value="Unassembled WGS sequence"/>
</dbReference>
<accession>A0ACB5TF67</accession>
<reference evidence="1" key="1">
    <citation type="submission" date="2023-04" db="EMBL/GenBank/DDBJ databases">
        <title>Ambrosiozyma monospora NBRC 10751.</title>
        <authorList>
            <person name="Ichikawa N."/>
            <person name="Sato H."/>
            <person name="Tonouchi N."/>
        </authorList>
    </citation>
    <scope>NUCLEOTIDE SEQUENCE</scope>
    <source>
        <strain evidence="1">NBRC 10751</strain>
    </source>
</reference>